<evidence type="ECO:0000313" key="4">
    <source>
        <dbReference type="Proteomes" id="UP000774326"/>
    </source>
</evidence>
<gene>
    <name evidence="3" type="ORF">WICPIJ_006695</name>
</gene>
<reference evidence="3" key="2">
    <citation type="submission" date="2021-01" db="EMBL/GenBank/DDBJ databases">
        <authorList>
            <person name="Schikora-Tamarit M.A."/>
        </authorList>
    </citation>
    <scope>NUCLEOTIDE SEQUENCE</scope>
    <source>
        <strain evidence="3">CBS2887</strain>
    </source>
</reference>
<dbReference type="SUPFAM" id="SSF57701">
    <property type="entry name" value="Zn2/Cys6 DNA-binding domain"/>
    <property type="match status" value="1"/>
</dbReference>
<dbReference type="SMART" id="SM00066">
    <property type="entry name" value="GAL4"/>
    <property type="match status" value="1"/>
</dbReference>
<evidence type="ECO:0000313" key="3">
    <source>
        <dbReference type="EMBL" id="KAH3682323.1"/>
    </source>
</evidence>
<name>A0A9P8TJZ0_WICPI</name>
<feature type="region of interest" description="Disordered" evidence="1">
    <location>
        <begin position="137"/>
        <end position="202"/>
    </location>
</feature>
<feature type="compositionally biased region" description="Polar residues" evidence="1">
    <location>
        <begin position="170"/>
        <end position="179"/>
    </location>
</feature>
<keyword evidence="4" id="KW-1185">Reference proteome</keyword>
<feature type="compositionally biased region" description="Polar residues" evidence="1">
    <location>
        <begin position="143"/>
        <end position="155"/>
    </location>
</feature>
<evidence type="ECO:0000256" key="1">
    <source>
        <dbReference type="SAM" id="MobiDB-lite"/>
    </source>
</evidence>
<reference evidence="3" key="1">
    <citation type="journal article" date="2021" name="Open Biol.">
        <title>Shared evolutionary footprints suggest mitochondrial oxidative damage underlies multiple complex I losses in fungi.</title>
        <authorList>
            <person name="Schikora-Tamarit M.A."/>
            <person name="Marcet-Houben M."/>
            <person name="Nosek J."/>
            <person name="Gabaldon T."/>
        </authorList>
    </citation>
    <scope>NUCLEOTIDE SEQUENCE</scope>
    <source>
        <strain evidence="3">CBS2887</strain>
    </source>
</reference>
<dbReference type="PANTHER" id="PTHR47657:SF7">
    <property type="entry name" value="STEROL REGULATORY ELEMENT-BINDING PROTEIN ECM22"/>
    <property type="match status" value="1"/>
</dbReference>
<proteinExistence type="predicted"/>
<dbReference type="GO" id="GO:0008270">
    <property type="term" value="F:zinc ion binding"/>
    <property type="evidence" value="ECO:0007669"/>
    <property type="project" value="InterPro"/>
</dbReference>
<dbReference type="InterPro" id="IPR052400">
    <property type="entry name" value="Zn2-C6_fungal_TF"/>
</dbReference>
<comment type="caution">
    <text evidence="3">The sequence shown here is derived from an EMBL/GenBank/DDBJ whole genome shotgun (WGS) entry which is preliminary data.</text>
</comment>
<dbReference type="Proteomes" id="UP000774326">
    <property type="component" value="Unassembled WGS sequence"/>
</dbReference>
<feature type="compositionally biased region" description="Low complexity" evidence="1">
    <location>
        <begin position="180"/>
        <end position="202"/>
    </location>
</feature>
<dbReference type="OrthoDB" id="3980595at2759"/>
<dbReference type="PANTHER" id="PTHR47657">
    <property type="entry name" value="STEROL REGULATORY ELEMENT-BINDING PROTEIN ECM22"/>
    <property type="match status" value="1"/>
</dbReference>
<sequence length="757" mass="86567">MSDQGIIESEKFTTSANLPSITLPTQSSSAANVLNRPPKATFSTATSSTSSSSTTTTSSSRRSLTRRKHQNSKLGCVQCKERKMKCNEELPECRNCRVRQVRIPCSFLSFSEEEKIEFVKKKEQQAWMKMYFDRTSRTKKLETTSSASTAPVQNMGSSGGNSPDSGSYGTVSEPSTPRTTDAVSSISASSSPSPTDKSKMSSIDSSMLMNSEAPCSDQTETQTQTKVFTVKKIRHQKQPPCLPSQSLRFLDEISMSNRMRLMFTKLITDTFDNLLLCFHCHLSMTVFWLHIQLKRGKPQSGISDLELDQLAQLGHVHLDLDLSSLRLKVHQLIEAQKNNDYRKAMFLYSQIAMPTYFLQTSDILRENSFKVYYFEGALSIIGEFLKNTQDASPLAKFIVGSSYHVQKCLYIPPYNHEVLYEIIDVLRDLQDQAMSQDHQQDNTEALRDLQTLLDFLINDVLLLLNDEEEKLDPGYILTFSARALYSIVFKFYHFIPPKCFALDSMLDPLQKTLYCCYFAIARVLDNIFPAVRYISQYRFIGPTMFYPFSLQTLRSNMSEESELLKIMNYFLRLLTYFDRRVDYFITRMDVLRPFPEDLPERRFLSRTVAVDEEMIQEFNKTAIEPRHYPRALNYEAISCSSSSSTSASISSKNKTDPLSMDFQTMFSRDLSFGNMDFTKLSIEPALNCMVGSTDKIDLLKINHNEKESGLLSFDYDPLKFEWKVESDSADKVGHSMSLTAYIEDRELLIRAFVKEMR</sequence>
<protein>
    <recommendedName>
        <fullName evidence="2">Zn(2)-C6 fungal-type domain-containing protein</fullName>
    </recommendedName>
</protein>
<evidence type="ECO:0000259" key="2">
    <source>
        <dbReference type="PROSITE" id="PS50048"/>
    </source>
</evidence>
<dbReference type="EMBL" id="JAEUBG010003778">
    <property type="protein sequence ID" value="KAH3682323.1"/>
    <property type="molecule type" value="Genomic_DNA"/>
</dbReference>
<dbReference type="PROSITE" id="PS00463">
    <property type="entry name" value="ZN2_CY6_FUNGAL_1"/>
    <property type="match status" value="1"/>
</dbReference>
<dbReference type="Gene3D" id="4.10.240.10">
    <property type="entry name" value="Zn(2)-C6 fungal-type DNA-binding domain"/>
    <property type="match status" value="1"/>
</dbReference>
<dbReference type="AlphaFoldDB" id="A0A9P8TJZ0"/>
<dbReference type="PROSITE" id="PS50048">
    <property type="entry name" value="ZN2_CY6_FUNGAL_2"/>
    <property type="match status" value="1"/>
</dbReference>
<accession>A0A9P8TJZ0</accession>
<dbReference type="InterPro" id="IPR036864">
    <property type="entry name" value="Zn2-C6_fun-type_DNA-bd_sf"/>
</dbReference>
<feature type="compositionally biased region" description="Polar residues" evidence="1">
    <location>
        <begin position="12"/>
        <end position="32"/>
    </location>
</feature>
<dbReference type="Pfam" id="PF00172">
    <property type="entry name" value="Zn_clus"/>
    <property type="match status" value="1"/>
</dbReference>
<feature type="region of interest" description="Disordered" evidence="1">
    <location>
        <begin position="1"/>
        <end position="72"/>
    </location>
</feature>
<organism evidence="3 4">
    <name type="scientific">Wickerhamomyces pijperi</name>
    <name type="common">Yeast</name>
    <name type="synonym">Pichia pijperi</name>
    <dbReference type="NCBI Taxonomy" id="599730"/>
    <lineage>
        <taxon>Eukaryota</taxon>
        <taxon>Fungi</taxon>
        <taxon>Dikarya</taxon>
        <taxon>Ascomycota</taxon>
        <taxon>Saccharomycotina</taxon>
        <taxon>Saccharomycetes</taxon>
        <taxon>Phaffomycetales</taxon>
        <taxon>Wickerhamomycetaceae</taxon>
        <taxon>Wickerhamomyces</taxon>
    </lineage>
</organism>
<dbReference type="GO" id="GO:0000981">
    <property type="term" value="F:DNA-binding transcription factor activity, RNA polymerase II-specific"/>
    <property type="evidence" value="ECO:0007669"/>
    <property type="project" value="InterPro"/>
</dbReference>
<feature type="compositionally biased region" description="Low complexity" evidence="1">
    <location>
        <begin position="160"/>
        <end position="169"/>
    </location>
</feature>
<dbReference type="CDD" id="cd00067">
    <property type="entry name" value="GAL4"/>
    <property type="match status" value="1"/>
</dbReference>
<feature type="domain" description="Zn(2)-C6 fungal-type" evidence="2">
    <location>
        <begin position="75"/>
        <end position="107"/>
    </location>
</feature>
<feature type="compositionally biased region" description="Low complexity" evidence="1">
    <location>
        <begin position="41"/>
        <end position="62"/>
    </location>
</feature>
<dbReference type="InterPro" id="IPR001138">
    <property type="entry name" value="Zn2Cys6_DnaBD"/>
</dbReference>